<evidence type="ECO:0000313" key="2">
    <source>
        <dbReference type="EMBL" id="MRV76686.1"/>
    </source>
</evidence>
<keyword evidence="1" id="KW-0812">Transmembrane</keyword>
<dbReference type="EMBL" id="WKJJ01000038">
    <property type="protein sequence ID" value="MRV76686.1"/>
    <property type="molecule type" value="Genomic_DNA"/>
</dbReference>
<accession>A0A7X2IV63</accession>
<dbReference type="Proteomes" id="UP000446768">
    <property type="component" value="Unassembled WGS sequence"/>
</dbReference>
<feature type="transmembrane region" description="Helical" evidence="1">
    <location>
        <begin position="38"/>
        <end position="56"/>
    </location>
</feature>
<sequence length="557" mass="59330">MNWLWTFNWLGAAVLAAGLCSAALYVRRGGGKRRWTDAGLALAAAVALAALLSEPVRPAHVAEALAIASDDPGDALSRALQAVPEAGALALTGHGLTQAQWEDLPARPLRWDAPKGDVLALEFARTVPLGRAFVLTVRRSQPAPGWRLQLLAENGQVLAETAAGPAQEGAQVSRGAAQLSVTWLPPLAEQLVLRARLLDSKGNAFAEGPVPLLVTEPVPLQVAGRFGAPSFDTRVLNDVLTASGAIVDWQTTLGKGLSRSESARAPLDKPNAQFIDAAWFEAAPPPARAALLGQVAQGLPLVVLGGNAGEPAVWQRELALPLIPQSPTTEKEDARVFGAGAQQLALPPAGFNPSVQASATWRVLASDRNGKPWLWQRPWKQGSIVWVGVADWHRHAIASPAALGAWWQTLFDAAVSGGAQGVLWEQPDAMPVAGLRTQVCARGVAPGTPLTVQGMPELAWQARSGNAEGLCAAFLPRRAGWHSMASGDARHAVYVYGERDWPQWRQGLRQQATRAYAARTPAAASIRDRYTPVPAWPFALAFAAAMLALWYRERSSR</sequence>
<reference evidence="2 3" key="1">
    <citation type="submission" date="2019-11" db="EMBL/GenBank/DDBJ databases">
        <title>Novel species isolated from a subtropical stream in China.</title>
        <authorList>
            <person name="Lu H."/>
        </authorList>
    </citation>
    <scope>NUCLEOTIDE SEQUENCE [LARGE SCALE GENOMIC DNA]</scope>
    <source>
        <strain evidence="2 3">FT92W</strain>
    </source>
</reference>
<proteinExistence type="predicted"/>
<gene>
    <name evidence="2" type="ORF">GJ700_33730</name>
</gene>
<keyword evidence="1" id="KW-0472">Membrane</keyword>
<comment type="caution">
    <text evidence="2">The sequence shown here is derived from an EMBL/GenBank/DDBJ whole genome shotgun (WGS) entry which is preliminary data.</text>
</comment>
<evidence type="ECO:0000313" key="3">
    <source>
        <dbReference type="Proteomes" id="UP000446768"/>
    </source>
</evidence>
<evidence type="ECO:0000256" key="1">
    <source>
        <dbReference type="SAM" id="Phobius"/>
    </source>
</evidence>
<name>A0A7X2IV63_9BURK</name>
<dbReference type="RefSeq" id="WP_154382432.1">
    <property type="nucleotide sequence ID" value="NZ_WKJJ01000038.1"/>
</dbReference>
<feature type="transmembrane region" description="Helical" evidence="1">
    <location>
        <begin position="533"/>
        <end position="551"/>
    </location>
</feature>
<feature type="transmembrane region" description="Helical" evidence="1">
    <location>
        <begin position="6"/>
        <end position="26"/>
    </location>
</feature>
<protein>
    <submittedName>
        <fullName evidence="2">Uncharacterized protein</fullName>
    </submittedName>
</protein>
<keyword evidence="3" id="KW-1185">Reference proteome</keyword>
<keyword evidence="1" id="KW-1133">Transmembrane helix</keyword>
<dbReference type="AlphaFoldDB" id="A0A7X2IV63"/>
<organism evidence="2 3">
    <name type="scientific">Pseudoduganella rivuli</name>
    <dbReference type="NCBI Taxonomy" id="2666085"/>
    <lineage>
        <taxon>Bacteria</taxon>
        <taxon>Pseudomonadati</taxon>
        <taxon>Pseudomonadota</taxon>
        <taxon>Betaproteobacteria</taxon>
        <taxon>Burkholderiales</taxon>
        <taxon>Oxalobacteraceae</taxon>
        <taxon>Telluria group</taxon>
        <taxon>Pseudoduganella</taxon>
    </lineage>
</organism>